<dbReference type="Gene3D" id="3.30.1490.270">
    <property type="match status" value="1"/>
</dbReference>
<reference evidence="3 4" key="1">
    <citation type="submission" date="2022-10" db="EMBL/GenBank/DDBJ databases">
        <title>Comparative genomics and taxonomic characterization of three novel marine species of genus Reichenbachiella exhibiting antioxidant and polysaccharide degradation activities.</title>
        <authorList>
            <person name="Muhammad N."/>
            <person name="Lee Y.-J."/>
            <person name="Ko J."/>
            <person name="Kim S.-G."/>
        </authorList>
    </citation>
    <scope>NUCLEOTIDE SEQUENCE [LARGE SCALE GENOMIC DNA]</scope>
    <source>
        <strain evidence="3 4">ABR2-5</strain>
    </source>
</reference>
<proteinExistence type="predicted"/>
<dbReference type="PANTHER" id="PTHR34595:SF2">
    <property type="entry name" value="BLR2978 PROTEIN"/>
    <property type="match status" value="1"/>
</dbReference>
<dbReference type="EMBL" id="JAOYOD010000001">
    <property type="protein sequence ID" value="MCV9385927.1"/>
    <property type="molecule type" value="Genomic_DNA"/>
</dbReference>
<evidence type="ECO:0000259" key="2">
    <source>
        <dbReference type="Pfam" id="PF14403"/>
    </source>
</evidence>
<feature type="domain" description="Circularly permuted ATP-grasp type 2" evidence="2">
    <location>
        <begin position="83"/>
        <end position="460"/>
    </location>
</feature>
<dbReference type="SUPFAM" id="SSF56059">
    <property type="entry name" value="Glutathione synthetase ATP-binding domain-like"/>
    <property type="match status" value="1"/>
</dbReference>
<sequence length="849" mass="97336">MIKSYLRDREENHSKFLDELVNRDGTITPQWEKLAQYYERVGPQKLETSHEEVSRQLRENGVTYNIYGDPDGMNRPWNLDPVPMVFGSEDWSVIERGLEQRAELLNYILKDIYGGRKLIKEGLIPFELIYNHKGFLRQMDKVHFEGEQQLIQYSADLARGPNGKMWVLHDRTDAPSGAGYTFENRAAMTRVFPDVLRENEVRKITSYYQTLKNSMVHLSSRSRDNPRIVLLSPGPTNETYFEHAYISSFMGFTLAIGEDLTVSDGHVWLKTIKGLEKVDVIIRRVDDVYCDPLEFMNESHLGVVGLMEAVRQKNVLVINPLGVRILENPGLMAFLPKICRHVFNEELILNSVATWWCGHEREKQYVIDHFDDLIIRSIYRNGVNKSVYGGNLSSEEKSQLIAKINSNPYLYVGQERVDFSTTPAWVDNKFVARNAVFRSYIVADVENNKYAVMPGGLSRSSPEQGVFMVSNQTGGISKDTWVLGKGNEVINRDQPAIMKPQAQLSSILPSRTGEHLFWLGRYMERSAYTVRLMRMTLLTYNEADEDIHVTEDPVLSTLLKSLSHLTGTLPGFTDKKVLKNPEKELMSLTLDVSRLGTLAHSIQSFISNGFAVRDRLSLDTWRILDSVSEELNQMRISDATLTDVYHGLDQMVIKMMAFYGLNIDNMTRESTWHLLNIGRFIESATNTCLVLKSMLCKSFDAETNKSLLEDTLRCNESLVTYRYRYRSNLELSAVLTLLLVNESNPRSLIYQVLKIDEHLQNMSAQEFGQSRELGTERKKLLAAITQIRLCEVDMLCMLDVKTHKHYLLEAFLDDIIKVLGETSIIVNENYFNHTNNRYSMIQSVSLPEI</sequence>
<dbReference type="PANTHER" id="PTHR34595">
    <property type="entry name" value="BLR5612 PROTEIN"/>
    <property type="match status" value="1"/>
</dbReference>
<dbReference type="Gene3D" id="3.40.50.11290">
    <property type="match status" value="1"/>
</dbReference>
<dbReference type="Pfam" id="PF14403">
    <property type="entry name" value="CP_ATPgrasp_2"/>
    <property type="match status" value="1"/>
</dbReference>
<name>A0ABT3CQN0_9BACT</name>
<evidence type="ECO:0000259" key="1">
    <source>
        <dbReference type="Pfam" id="PF04168"/>
    </source>
</evidence>
<feature type="domain" description="DUF403" evidence="1">
    <location>
        <begin position="508"/>
        <end position="831"/>
    </location>
</feature>
<dbReference type="RefSeq" id="WP_264136709.1">
    <property type="nucleotide sequence ID" value="NZ_JAOYOD010000001.1"/>
</dbReference>
<evidence type="ECO:0000313" key="4">
    <source>
        <dbReference type="Proteomes" id="UP001300692"/>
    </source>
</evidence>
<organism evidence="3 4">
    <name type="scientific">Reichenbachiella ulvae</name>
    <dbReference type="NCBI Taxonomy" id="2980104"/>
    <lineage>
        <taxon>Bacteria</taxon>
        <taxon>Pseudomonadati</taxon>
        <taxon>Bacteroidota</taxon>
        <taxon>Cytophagia</taxon>
        <taxon>Cytophagales</taxon>
        <taxon>Reichenbachiellaceae</taxon>
        <taxon>Reichenbachiella</taxon>
    </lineage>
</organism>
<comment type="caution">
    <text evidence="3">The sequence shown here is derived from an EMBL/GenBank/DDBJ whole genome shotgun (WGS) entry which is preliminary data.</text>
</comment>
<dbReference type="InterPro" id="IPR051680">
    <property type="entry name" value="ATP-dep_Glu-Cys_Ligase-2"/>
</dbReference>
<protein>
    <submittedName>
        <fullName evidence="3">Circularly permuted type 2 ATP-grasp protein</fullName>
    </submittedName>
</protein>
<gene>
    <name evidence="3" type="ORF">N7U62_04595</name>
</gene>
<keyword evidence="4" id="KW-1185">Reference proteome</keyword>
<accession>A0ABT3CQN0</accession>
<dbReference type="Pfam" id="PF04168">
    <property type="entry name" value="Alpha-E"/>
    <property type="match status" value="1"/>
</dbReference>
<evidence type="ECO:0000313" key="3">
    <source>
        <dbReference type="EMBL" id="MCV9385927.1"/>
    </source>
</evidence>
<dbReference type="InterPro" id="IPR007296">
    <property type="entry name" value="DUF403"/>
</dbReference>
<dbReference type="InterPro" id="IPR025841">
    <property type="entry name" value="CP_ATPgrasp_2"/>
</dbReference>
<dbReference type="Proteomes" id="UP001300692">
    <property type="component" value="Unassembled WGS sequence"/>
</dbReference>